<proteinExistence type="predicted"/>
<keyword evidence="5" id="KW-1185">Reference proteome</keyword>
<evidence type="ECO:0000313" key="5">
    <source>
        <dbReference type="Proteomes" id="UP000823749"/>
    </source>
</evidence>
<keyword evidence="1" id="KW-0862">Zinc</keyword>
<gene>
    <name evidence="4" type="ORF">RHGRI_020612</name>
</gene>
<feature type="compositionally biased region" description="Gly residues" evidence="2">
    <location>
        <begin position="250"/>
        <end position="261"/>
    </location>
</feature>
<dbReference type="EMBL" id="JACTNZ010000007">
    <property type="protein sequence ID" value="KAG5540456.1"/>
    <property type="molecule type" value="Genomic_DNA"/>
</dbReference>
<evidence type="ECO:0000313" key="4">
    <source>
        <dbReference type="EMBL" id="KAG5540456.1"/>
    </source>
</evidence>
<dbReference type="GO" id="GO:0008270">
    <property type="term" value="F:zinc ion binding"/>
    <property type="evidence" value="ECO:0007669"/>
    <property type="project" value="UniProtKB-KW"/>
</dbReference>
<dbReference type="InterPro" id="IPR036875">
    <property type="entry name" value="Znf_CCHC_sf"/>
</dbReference>
<protein>
    <recommendedName>
        <fullName evidence="3">CCHC-type domain-containing protein</fullName>
    </recommendedName>
</protein>
<dbReference type="Proteomes" id="UP000823749">
    <property type="component" value="Chromosome 7"/>
</dbReference>
<organism evidence="4 5">
    <name type="scientific">Rhododendron griersonianum</name>
    <dbReference type="NCBI Taxonomy" id="479676"/>
    <lineage>
        <taxon>Eukaryota</taxon>
        <taxon>Viridiplantae</taxon>
        <taxon>Streptophyta</taxon>
        <taxon>Embryophyta</taxon>
        <taxon>Tracheophyta</taxon>
        <taxon>Spermatophyta</taxon>
        <taxon>Magnoliopsida</taxon>
        <taxon>eudicotyledons</taxon>
        <taxon>Gunneridae</taxon>
        <taxon>Pentapetalae</taxon>
        <taxon>asterids</taxon>
        <taxon>Ericales</taxon>
        <taxon>Ericaceae</taxon>
        <taxon>Ericoideae</taxon>
        <taxon>Rhodoreae</taxon>
        <taxon>Rhododendron</taxon>
    </lineage>
</organism>
<sequence length="267" mass="30004">MEKMKEEDPAAYQWLAKIPTNHWSISHFKEIVKCDMVCNNLYEAFNRAMLDARDKPIIKMLEWIRCYLSKRMVIRREWIKKFKEELLPNCYSKLEALKDQSSNTNIYQPLTVHSHKMWTKTGHTPLLPPEGRRKFGRPKKKRIRALEEYLNPKDPTKLRKLGQNSVYCRRCGKHGHNRRTCATPLPEASGTIVQARGIGTSVQLSAKGGSVQVRGKGTSVQARGQGTSVQPTGKGTSARGRGVGVQLRGKGNGVKTRGGGVVQPIGK</sequence>
<accession>A0AAV6JGY0</accession>
<dbReference type="InterPro" id="IPR001878">
    <property type="entry name" value="Znf_CCHC"/>
</dbReference>
<name>A0AAV6JGY0_9ERIC</name>
<feature type="region of interest" description="Disordered" evidence="2">
    <location>
        <begin position="217"/>
        <end position="267"/>
    </location>
</feature>
<feature type="domain" description="CCHC-type" evidence="3">
    <location>
        <begin position="168"/>
        <end position="181"/>
    </location>
</feature>
<dbReference type="PROSITE" id="PS50158">
    <property type="entry name" value="ZF_CCHC"/>
    <property type="match status" value="1"/>
</dbReference>
<keyword evidence="1" id="KW-0479">Metal-binding</keyword>
<dbReference type="SUPFAM" id="SSF57756">
    <property type="entry name" value="Retrovirus zinc finger-like domains"/>
    <property type="match status" value="1"/>
</dbReference>
<evidence type="ECO:0000256" key="1">
    <source>
        <dbReference type="PROSITE-ProRule" id="PRU00047"/>
    </source>
</evidence>
<dbReference type="AlphaFoldDB" id="A0AAV6JGY0"/>
<feature type="compositionally biased region" description="Polar residues" evidence="2">
    <location>
        <begin position="218"/>
        <end position="235"/>
    </location>
</feature>
<reference evidence="4" key="1">
    <citation type="submission" date="2020-08" db="EMBL/GenBank/DDBJ databases">
        <title>Plant Genome Project.</title>
        <authorList>
            <person name="Zhang R.-G."/>
        </authorList>
    </citation>
    <scope>NUCLEOTIDE SEQUENCE</scope>
    <source>
        <strain evidence="4">WSP0</strain>
        <tissue evidence="4">Leaf</tissue>
    </source>
</reference>
<evidence type="ECO:0000259" key="3">
    <source>
        <dbReference type="PROSITE" id="PS50158"/>
    </source>
</evidence>
<dbReference type="GO" id="GO:0003676">
    <property type="term" value="F:nucleic acid binding"/>
    <property type="evidence" value="ECO:0007669"/>
    <property type="project" value="InterPro"/>
</dbReference>
<keyword evidence="1" id="KW-0863">Zinc-finger</keyword>
<comment type="caution">
    <text evidence="4">The sequence shown here is derived from an EMBL/GenBank/DDBJ whole genome shotgun (WGS) entry which is preliminary data.</text>
</comment>
<evidence type="ECO:0000256" key="2">
    <source>
        <dbReference type="SAM" id="MobiDB-lite"/>
    </source>
</evidence>